<dbReference type="PROSITE" id="PS51819">
    <property type="entry name" value="VOC"/>
    <property type="match status" value="1"/>
</dbReference>
<feature type="region of interest" description="Disordered" evidence="1">
    <location>
        <begin position="1"/>
        <end position="22"/>
    </location>
</feature>
<dbReference type="Gene3D" id="3.10.180.10">
    <property type="entry name" value="2,3-Dihydroxybiphenyl 1,2-Dioxygenase, domain 1"/>
    <property type="match status" value="1"/>
</dbReference>
<dbReference type="InterPro" id="IPR037523">
    <property type="entry name" value="VOC_core"/>
</dbReference>
<dbReference type="Pfam" id="PF13468">
    <property type="entry name" value="Glyoxalase_3"/>
    <property type="match status" value="1"/>
</dbReference>
<dbReference type="PANTHER" id="PTHR40265">
    <property type="entry name" value="BLL2707 PROTEIN"/>
    <property type="match status" value="1"/>
</dbReference>
<evidence type="ECO:0000259" key="2">
    <source>
        <dbReference type="PROSITE" id="PS51819"/>
    </source>
</evidence>
<evidence type="ECO:0000313" key="4">
    <source>
        <dbReference type="Proteomes" id="UP000790580"/>
    </source>
</evidence>
<dbReference type="EMBL" id="JAHQCR010000036">
    <property type="protein sequence ID" value="MBU9721583.1"/>
    <property type="molecule type" value="Genomic_DNA"/>
</dbReference>
<name>A0ABS6JSP5_9BACI</name>
<feature type="domain" description="VOC" evidence="2">
    <location>
        <begin position="27"/>
        <end position="170"/>
    </location>
</feature>
<comment type="caution">
    <text evidence="3">The sequence shown here is derived from an EMBL/GenBank/DDBJ whole genome shotgun (WGS) entry which is preliminary data.</text>
</comment>
<evidence type="ECO:0000256" key="1">
    <source>
        <dbReference type="SAM" id="MobiDB-lite"/>
    </source>
</evidence>
<dbReference type="InterPro" id="IPR025870">
    <property type="entry name" value="Glyoxalase-like_dom"/>
</dbReference>
<keyword evidence="4" id="KW-1185">Reference proteome</keyword>
<evidence type="ECO:0000313" key="3">
    <source>
        <dbReference type="EMBL" id="MBU9721583.1"/>
    </source>
</evidence>
<sequence>MSDVATGNQLKGQNGDGDGDGQTPSLVLDHVVHYVNDLEEPISVFEKNGLHAFHGGSHKQWGTFNALSYFDLTYIEFMGIEDRDLVVNAKESNLIARDSAVLLPEHELLNRVALRTNDIDAVASKLKLHGLSLSPIIDGKRLNKQDQLIEWRMMTIAGDYQGLVYPFVIQWKGNDEDRLKQLIEAGVVQDHPAGEVSVKNAVFHVEDPVEIASHWAEIFGFGFEETELASCVDEDYEVASLKEAGSRGSGKGFVFRKGNANRLTQLEFQTAKNSKLSGTKIEIGKGEYVFL</sequence>
<dbReference type="PANTHER" id="PTHR40265:SF1">
    <property type="entry name" value="GLYOXALASE-LIKE DOMAIN-CONTAINING PROTEIN"/>
    <property type="match status" value="1"/>
</dbReference>
<dbReference type="RefSeq" id="WP_088076654.1">
    <property type="nucleotide sequence ID" value="NZ_JAHQCR010000036.1"/>
</dbReference>
<accession>A0ABS6JSP5</accession>
<organism evidence="3 4">
    <name type="scientific">Evansella alkalicola</name>
    <dbReference type="NCBI Taxonomy" id="745819"/>
    <lineage>
        <taxon>Bacteria</taxon>
        <taxon>Bacillati</taxon>
        <taxon>Bacillota</taxon>
        <taxon>Bacilli</taxon>
        <taxon>Bacillales</taxon>
        <taxon>Bacillaceae</taxon>
        <taxon>Evansella</taxon>
    </lineage>
</organism>
<protein>
    <submittedName>
        <fullName evidence="3">VOC family protein</fullName>
    </submittedName>
</protein>
<reference evidence="3 4" key="1">
    <citation type="submission" date="2021-06" db="EMBL/GenBank/DDBJ databases">
        <title>Bacillus sp. RD4P76, an endophyte from a halophyte.</title>
        <authorList>
            <person name="Sun J.-Q."/>
        </authorList>
    </citation>
    <scope>NUCLEOTIDE SEQUENCE [LARGE SCALE GENOMIC DNA]</scope>
    <source>
        <strain evidence="3 4">JCM 17098</strain>
    </source>
</reference>
<proteinExistence type="predicted"/>
<gene>
    <name evidence="3" type="ORF">KS407_09010</name>
</gene>
<dbReference type="InterPro" id="IPR029068">
    <property type="entry name" value="Glyas_Bleomycin-R_OHBP_Dase"/>
</dbReference>
<dbReference type="Proteomes" id="UP000790580">
    <property type="component" value="Unassembled WGS sequence"/>
</dbReference>
<dbReference type="SUPFAM" id="SSF54593">
    <property type="entry name" value="Glyoxalase/Bleomycin resistance protein/Dihydroxybiphenyl dioxygenase"/>
    <property type="match status" value="1"/>
</dbReference>